<dbReference type="CDD" id="cd00413">
    <property type="entry name" value="Glyco_hydrolase_16"/>
    <property type="match status" value="1"/>
</dbReference>
<protein>
    <recommendedName>
        <fullName evidence="2">GH16 domain-containing protein</fullName>
    </recommendedName>
</protein>
<dbReference type="Gene3D" id="2.60.120.200">
    <property type="match status" value="1"/>
</dbReference>
<proteinExistence type="predicted"/>
<comment type="caution">
    <text evidence="3">The sequence shown here is derived from an EMBL/GenBank/DDBJ whole genome shotgun (WGS) entry which is preliminary data.</text>
</comment>
<dbReference type="PROSITE" id="PS51762">
    <property type="entry name" value="GH16_2"/>
    <property type="match status" value="1"/>
</dbReference>
<evidence type="ECO:0000313" key="4">
    <source>
        <dbReference type="Proteomes" id="UP001320420"/>
    </source>
</evidence>
<keyword evidence="4" id="KW-1185">Reference proteome</keyword>
<dbReference type="PANTHER" id="PTHR38121">
    <property type="entry name" value="GH16 DOMAIN-CONTAINING PROTEIN"/>
    <property type="match status" value="1"/>
</dbReference>
<dbReference type="SUPFAM" id="SSF49899">
    <property type="entry name" value="Concanavalin A-like lectins/glucanases"/>
    <property type="match status" value="1"/>
</dbReference>
<sequence>MQNLFLSLLVSSSAAVAAARPGGSHGAFKARGPAPVARQQNVQRWDFTKIANPSVPAPIADFAQSQGAGATHEYFSTAEWNDVWSLQSWSKDASDDAPTRMTNSLNNIYIQQNTDAGAAADETFLTMRTVRHDGFQSAAQIESRRNDYQYVTMKMRARTVGDAGACTAMFTYYLPDGGKVQEADLEILTKEADNIAHYTNQPSYDGDQEFPEATVTATLPTSWNTWQEHTLEWTPGSSDWYVDGQKVASIQFQAPVDPTTLVFNAWSDGGSWSGNMEVGGSAEMQIQWIEITTQ</sequence>
<dbReference type="PANTHER" id="PTHR38121:SF4">
    <property type="entry name" value="GH16 DOMAIN-CONTAINING PROTEIN-RELATED"/>
    <property type="match status" value="1"/>
</dbReference>
<accession>A0AAN9YPR7</accession>
<feature type="domain" description="GH16" evidence="2">
    <location>
        <begin position="78"/>
        <end position="294"/>
    </location>
</feature>
<name>A0AAN9YPR7_9PEZI</name>
<evidence type="ECO:0000313" key="3">
    <source>
        <dbReference type="EMBL" id="KAK7752646.1"/>
    </source>
</evidence>
<organism evidence="3 4">
    <name type="scientific">Diatrype stigma</name>
    <dbReference type="NCBI Taxonomy" id="117547"/>
    <lineage>
        <taxon>Eukaryota</taxon>
        <taxon>Fungi</taxon>
        <taxon>Dikarya</taxon>
        <taxon>Ascomycota</taxon>
        <taxon>Pezizomycotina</taxon>
        <taxon>Sordariomycetes</taxon>
        <taxon>Xylariomycetidae</taxon>
        <taxon>Xylariales</taxon>
        <taxon>Diatrypaceae</taxon>
        <taxon>Diatrype</taxon>
    </lineage>
</organism>
<dbReference type="InterPro" id="IPR000757">
    <property type="entry name" value="Beta-glucanase-like"/>
</dbReference>
<keyword evidence="1" id="KW-0732">Signal</keyword>
<dbReference type="GO" id="GO:0004553">
    <property type="term" value="F:hydrolase activity, hydrolyzing O-glycosyl compounds"/>
    <property type="evidence" value="ECO:0007669"/>
    <property type="project" value="InterPro"/>
</dbReference>
<dbReference type="AlphaFoldDB" id="A0AAN9YPR7"/>
<feature type="chain" id="PRO_5042964760" description="GH16 domain-containing protein" evidence="1">
    <location>
        <begin position="20"/>
        <end position="294"/>
    </location>
</feature>
<dbReference type="GO" id="GO:0005975">
    <property type="term" value="P:carbohydrate metabolic process"/>
    <property type="evidence" value="ECO:0007669"/>
    <property type="project" value="InterPro"/>
</dbReference>
<evidence type="ECO:0000259" key="2">
    <source>
        <dbReference type="PROSITE" id="PS51762"/>
    </source>
</evidence>
<gene>
    <name evidence="3" type="ORF">SLS62_005415</name>
</gene>
<dbReference type="Proteomes" id="UP001320420">
    <property type="component" value="Unassembled WGS sequence"/>
</dbReference>
<dbReference type="InterPro" id="IPR013320">
    <property type="entry name" value="ConA-like_dom_sf"/>
</dbReference>
<dbReference type="EMBL" id="JAKJXP020000036">
    <property type="protein sequence ID" value="KAK7752646.1"/>
    <property type="molecule type" value="Genomic_DNA"/>
</dbReference>
<feature type="signal peptide" evidence="1">
    <location>
        <begin position="1"/>
        <end position="19"/>
    </location>
</feature>
<reference evidence="3 4" key="1">
    <citation type="submission" date="2024-02" db="EMBL/GenBank/DDBJ databases">
        <title>De novo assembly and annotation of 12 fungi associated with fruit tree decline syndrome in Ontario, Canada.</title>
        <authorList>
            <person name="Sulman M."/>
            <person name="Ellouze W."/>
            <person name="Ilyukhin E."/>
        </authorList>
    </citation>
    <scope>NUCLEOTIDE SEQUENCE [LARGE SCALE GENOMIC DNA]</scope>
    <source>
        <strain evidence="3 4">M11/M66-122</strain>
    </source>
</reference>
<evidence type="ECO:0000256" key="1">
    <source>
        <dbReference type="SAM" id="SignalP"/>
    </source>
</evidence>
<dbReference type="Pfam" id="PF00722">
    <property type="entry name" value="Glyco_hydro_16"/>
    <property type="match status" value="1"/>
</dbReference>